<name>A0ABT1WP88_9LACT</name>
<evidence type="ECO:0000313" key="1">
    <source>
        <dbReference type="EMBL" id="MCQ9210359.1"/>
    </source>
</evidence>
<dbReference type="EMBL" id="JANHNZ010000007">
    <property type="protein sequence ID" value="MCQ9210359.1"/>
    <property type="molecule type" value="Genomic_DNA"/>
</dbReference>
<organism evidence="1 2">
    <name type="scientific">Granulicatella seriolae</name>
    <dbReference type="NCBI Taxonomy" id="2967226"/>
    <lineage>
        <taxon>Bacteria</taxon>
        <taxon>Bacillati</taxon>
        <taxon>Bacillota</taxon>
        <taxon>Bacilli</taxon>
        <taxon>Lactobacillales</taxon>
        <taxon>Carnobacteriaceae</taxon>
        <taxon>Granulicatella</taxon>
    </lineage>
</organism>
<keyword evidence="2" id="KW-1185">Reference proteome</keyword>
<accession>A0ABT1WP88</accession>
<evidence type="ECO:0000313" key="2">
    <source>
        <dbReference type="Proteomes" id="UP001059480"/>
    </source>
</evidence>
<dbReference type="RefSeq" id="WP_256945472.1">
    <property type="nucleotide sequence ID" value="NZ_JANHNZ010000007.1"/>
</dbReference>
<reference evidence="1" key="1">
    <citation type="submission" date="2022-07" db="EMBL/GenBank/DDBJ databases">
        <authorList>
            <person name="Jung M.-Y."/>
            <person name="Lee M."/>
        </authorList>
    </citation>
    <scope>NUCLEOTIDE SEQUENCE</scope>
    <source>
        <strain evidence="1">S8</strain>
    </source>
</reference>
<reference evidence="1" key="3">
    <citation type="journal article" date="2023" name="Microbiol. Resour. Announc.">
        <title>Draft Genome Sequence of Granulicatella sp. Strain S8, Isolated from a Marine Fish, Seriola quinqueradiata.</title>
        <authorList>
            <person name="Lee M."/>
            <person name="Farooq A."/>
            <person name="Jeong J.B."/>
            <person name="Jung M.Y."/>
        </authorList>
    </citation>
    <scope>NUCLEOTIDE SEQUENCE</scope>
    <source>
        <strain evidence="1">S8</strain>
    </source>
</reference>
<sequence length="48" mass="6009">MSNEERIYCMEDGRIVSLVASYKDYFSDEMFVVLIWLLCKREYWYYHI</sequence>
<comment type="caution">
    <text evidence="1">The sequence shown here is derived from an EMBL/GenBank/DDBJ whole genome shotgun (WGS) entry which is preliminary data.</text>
</comment>
<reference evidence="1" key="2">
    <citation type="journal article" date="2023" name="Curr. Microbiol.">
        <title>Granulicatella seriolae sp. nov., a Novel Facultative Anaerobe Isolated from Yellowtail Marine Fish.</title>
        <authorList>
            <person name="Lee M."/>
            <person name="Choi Y.J."/>
            <person name="Farooq A."/>
            <person name="Jeong J.B."/>
            <person name="Jung M.Y."/>
        </authorList>
    </citation>
    <scope>NUCLEOTIDE SEQUENCE</scope>
    <source>
        <strain evidence="1">S8</strain>
    </source>
</reference>
<proteinExistence type="predicted"/>
<gene>
    <name evidence="1" type="ORF">NPA36_07325</name>
</gene>
<dbReference type="Proteomes" id="UP001059480">
    <property type="component" value="Unassembled WGS sequence"/>
</dbReference>
<protein>
    <submittedName>
        <fullName evidence="1">Uncharacterized protein</fullName>
    </submittedName>
</protein>